<dbReference type="Proteomes" id="UP000280091">
    <property type="component" value="Unassembled WGS sequence"/>
</dbReference>
<evidence type="ECO:0000313" key="2">
    <source>
        <dbReference type="Proteomes" id="UP000280091"/>
    </source>
</evidence>
<organism evidence="1 2">
    <name type="scientific">Flavobacterium limicola</name>
    <dbReference type="NCBI Taxonomy" id="180441"/>
    <lineage>
        <taxon>Bacteria</taxon>
        <taxon>Pseudomonadati</taxon>
        <taxon>Bacteroidota</taxon>
        <taxon>Flavobacteriia</taxon>
        <taxon>Flavobacteriales</taxon>
        <taxon>Flavobacteriaceae</taxon>
        <taxon>Flavobacterium</taxon>
    </lineage>
</organism>
<gene>
    <name evidence="1" type="ORF">BC952_0340</name>
</gene>
<dbReference type="OrthoDB" id="3034312at2"/>
<dbReference type="InterPro" id="IPR021352">
    <property type="entry name" value="DUF2971"/>
</dbReference>
<evidence type="ECO:0000313" key="1">
    <source>
        <dbReference type="EMBL" id="RKS94717.1"/>
    </source>
</evidence>
<dbReference type="Pfam" id="PF11185">
    <property type="entry name" value="DUF2971"/>
    <property type="match status" value="1"/>
</dbReference>
<evidence type="ECO:0008006" key="3">
    <source>
        <dbReference type="Google" id="ProtNLM"/>
    </source>
</evidence>
<protein>
    <recommendedName>
        <fullName evidence="3">DUF2971 family protein</fullName>
    </recommendedName>
</protein>
<proteinExistence type="predicted"/>
<accession>A0A495S4F1</accession>
<reference evidence="1 2" key="1">
    <citation type="submission" date="2018-10" db="EMBL/GenBank/DDBJ databases">
        <title>Genomic Encyclopedia of Archaeal and Bacterial Type Strains, Phase II (KMG-II): from individual species to whole genera.</title>
        <authorList>
            <person name="Goeker M."/>
        </authorList>
    </citation>
    <scope>NUCLEOTIDE SEQUENCE [LARGE SCALE GENOMIC DNA]</scope>
    <source>
        <strain evidence="1 2">DSM 15094</strain>
    </source>
</reference>
<dbReference type="EMBL" id="RBXA01000001">
    <property type="protein sequence ID" value="RKS94717.1"/>
    <property type="molecule type" value="Genomic_DNA"/>
</dbReference>
<keyword evidence="2" id="KW-1185">Reference proteome</keyword>
<comment type="caution">
    <text evidence="1">The sequence shown here is derived from an EMBL/GenBank/DDBJ whole genome shotgun (WGS) entry which is preliminary data.</text>
</comment>
<dbReference type="AlphaFoldDB" id="A0A495S4F1"/>
<name>A0A495S4F1_9FLAO</name>
<sequence length="286" mass="32434">MLIPRQYKPKSNELIYHYCDANTFHAICTNKTIRFCDVFSMNDFMEMHWGYSIWEKAASELLPELGQDFLDAIDGIFHISGLKALVLASCFSLDGDVLSQWRAYSDDGNGYVLGFSAKDLLKLPVKGLKVEYNEKKQIKEIKAMVKALHEAEESEDETFGEYFMNACIEIAYDLTSYKNPAFSEEKEVRLVHLVNFIKSNNSLKIVDPGGTAFGKDSAPQEIKFLMSQNAPKIYLDIDFSNGEKNFPIKEVIIGPKNTVLSSAISVYLETLNIKNVEIKRSKASYR</sequence>